<dbReference type="Pfam" id="PF01408">
    <property type="entry name" value="GFO_IDH_MocA"/>
    <property type="match status" value="1"/>
</dbReference>
<feature type="domain" description="Ketoreductase" evidence="2">
    <location>
        <begin position="15"/>
        <end position="158"/>
    </location>
</feature>
<dbReference type="PANTHER" id="PTHR43818:SF11">
    <property type="entry name" value="BCDNA.GH03377"/>
    <property type="match status" value="1"/>
</dbReference>
<sequence length="695" mass="73384">RAPSPHPIVARLTVMNVLVTGASGFIGRALIRRLADGGHDVRAMVRQAETVAPHPRVQPFPADLLDPASLERATHGIAVVVHLACATGVADEKQVRAVNVDGTRALLDAARRQGVRRFVFVSSISATRARLGPYGQTKKEGEALVAHAGLEWVTVRPSLVYGSASVGLFATLAGYLRSLPVVPVVGDGRNALDPIHIDDVCEVLSQCVTRPDVLGKTFDLLGPERVTFDAFLSRLAGAMGIKKPVAHVPGGLALMLASALGAVSRRPPLSVDNVLGMISPAQVDGEPARRAFPIPWTPLAEGLSAFAGPPATNGSTHPGPAAAATAAPRVEVAVATRPEGLPAPSRIEVAPRPQRPVRVAVIGLGRMGVVHTTVLAMIPDCEIVGLSDHHAALGRTVRGMGHRAPFFSRAEKMLAATKPDAVFVCVQQNAHYPLAKLALEAGAAVFVEKPLAHTLADAEALAELARRTGRPVACGFTLAYLPVFARARAAVGAIGTLRQGRSSMNLSQVFGPRAGWMYDPARSGGGVVANLSSHLLFLLEWYLGTPVEVRATWKKLYGVVEDELHAMMTLPGGAEVGFDSSWCVPGFPLSAVVIELDGENGKLLVSNDALELDLREPKDGWPAGHTRVRHAELPQTGRFDVNGDGYYLEDADFLSWATGGPEPPITVEAALRVQRVMAALYRSAGDGGRVVRVAG</sequence>
<accession>A0A538U374</accession>
<organism evidence="3 4">
    <name type="scientific">Eiseniibacteriota bacterium</name>
    <dbReference type="NCBI Taxonomy" id="2212470"/>
    <lineage>
        <taxon>Bacteria</taxon>
        <taxon>Candidatus Eiseniibacteriota</taxon>
    </lineage>
</organism>
<evidence type="ECO:0000256" key="1">
    <source>
        <dbReference type="ARBA" id="ARBA00023002"/>
    </source>
</evidence>
<feature type="non-terminal residue" evidence="3">
    <location>
        <position position="1"/>
    </location>
</feature>
<dbReference type="InterPro" id="IPR057326">
    <property type="entry name" value="KR_dom"/>
</dbReference>
<dbReference type="Proteomes" id="UP000319771">
    <property type="component" value="Unassembled WGS sequence"/>
</dbReference>
<keyword evidence="1" id="KW-0560">Oxidoreductase</keyword>
<dbReference type="AlphaFoldDB" id="A0A538U374"/>
<dbReference type="GO" id="GO:0000166">
    <property type="term" value="F:nucleotide binding"/>
    <property type="evidence" value="ECO:0007669"/>
    <property type="project" value="InterPro"/>
</dbReference>
<dbReference type="InterPro" id="IPR050463">
    <property type="entry name" value="Gfo/Idh/MocA_oxidrdct_glycsds"/>
</dbReference>
<dbReference type="InterPro" id="IPR055170">
    <property type="entry name" value="GFO_IDH_MocA-like_dom"/>
</dbReference>
<dbReference type="InterPro" id="IPR000683">
    <property type="entry name" value="Gfo/Idh/MocA-like_OxRdtase_N"/>
</dbReference>
<dbReference type="InterPro" id="IPR036291">
    <property type="entry name" value="NAD(P)-bd_dom_sf"/>
</dbReference>
<dbReference type="EMBL" id="VBPB01000232">
    <property type="protein sequence ID" value="TMQ70354.1"/>
    <property type="molecule type" value="Genomic_DNA"/>
</dbReference>
<dbReference type="Gene3D" id="3.40.50.720">
    <property type="entry name" value="NAD(P)-binding Rossmann-like Domain"/>
    <property type="match status" value="2"/>
</dbReference>
<evidence type="ECO:0000259" key="2">
    <source>
        <dbReference type="SMART" id="SM00822"/>
    </source>
</evidence>
<reference evidence="3 4" key="1">
    <citation type="journal article" date="2019" name="Nat. Microbiol.">
        <title>Mediterranean grassland soil C-N compound turnover is dependent on rainfall and depth, and is mediated by genomically divergent microorganisms.</title>
        <authorList>
            <person name="Diamond S."/>
            <person name="Andeer P.F."/>
            <person name="Li Z."/>
            <person name="Crits-Christoph A."/>
            <person name="Burstein D."/>
            <person name="Anantharaman K."/>
            <person name="Lane K.R."/>
            <person name="Thomas B.C."/>
            <person name="Pan C."/>
            <person name="Northen T.R."/>
            <person name="Banfield J.F."/>
        </authorList>
    </citation>
    <scope>NUCLEOTIDE SEQUENCE [LARGE SCALE GENOMIC DNA]</scope>
    <source>
        <strain evidence="3">WS_11</strain>
    </source>
</reference>
<dbReference type="PANTHER" id="PTHR43818">
    <property type="entry name" value="BCDNA.GH03377"/>
    <property type="match status" value="1"/>
</dbReference>
<dbReference type="SUPFAM" id="SSF55347">
    <property type="entry name" value="Glyceraldehyde-3-phosphate dehydrogenase-like, C-terminal domain"/>
    <property type="match status" value="1"/>
</dbReference>
<dbReference type="Pfam" id="PF22725">
    <property type="entry name" value="GFO_IDH_MocA_C3"/>
    <property type="match status" value="1"/>
</dbReference>
<protein>
    <submittedName>
        <fullName evidence="3">NAD-dependent epimerase/dehydratase family protein</fullName>
    </submittedName>
</protein>
<proteinExistence type="predicted"/>
<name>A0A538U374_UNCEI</name>
<comment type="caution">
    <text evidence="3">The sequence shown here is derived from an EMBL/GenBank/DDBJ whole genome shotgun (WGS) entry which is preliminary data.</text>
</comment>
<evidence type="ECO:0000313" key="3">
    <source>
        <dbReference type="EMBL" id="TMQ70354.1"/>
    </source>
</evidence>
<dbReference type="GO" id="GO:0016491">
    <property type="term" value="F:oxidoreductase activity"/>
    <property type="evidence" value="ECO:0007669"/>
    <property type="project" value="UniProtKB-KW"/>
</dbReference>
<dbReference type="SUPFAM" id="SSF51735">
    <property type="entry name" value="NAD(P)-binding Rossmann-fold domains"/>
    <property type="match status" value="2"/>
</dbReference>
<dbReference type="InterPro" id="IPR001509">
    <property type="entry name" value="Epimerase_deHydtase"/>
</dbReference>
<dbReference type="Pfam" id="PF01370">
    <property type="entry name" value="Epimerase"/>
    <property type="match status" value="1"/>
</dbReference>
<dbReference type="SMART" id="SM00822">
    <property type="entry name" value="PKS_KR"/>
    <property type="match status" value="1"/>
</dbReference>
<dbReference type="Gene3D" id="3.30.360.10">
    <property type="entry name" value="Dihydrodipicolinate Reductase, domain 2"/>
    <property type="match status" value="1"/>
</dbReference>
<gene>
    <name evidence="3" type="ORF">E6K81_12835</name>
</gene>
<evidence type="ECO:0000313" key="4">
    <source>
        <dbReference type="Proteomes" id="UP000319771"/>
    </source>
</evidence>